<dbReference type="InterPro" id="IPR050959">
    <property type="entry name" value="MarA-like"/>
</dbReference>
<evidence type="ECO:0000256" key="2">
    <source>
        <dbReference type="ARBA" id="ARBA00023125"/>
    </source>
</evidence>
<evidence type="ECO:0000259" key="5">
    <source>
        <dbReference type="PROSITE" id="PS01124"/>
    </source>
</evidence>
<dbReference type="Proteomes" id="UP000295719">
    <property type="component" value="Unassembled WGS sequence"/>
</dbReference>
<keyword evidence="3" id="KW-0804">Transcription</keyword>
<dbReference type="SUPFAM" id="SSF46689">
    <property type="entry name" value="Homeodomain-like"/>
    <property type="match status" value="2"/>
</dbReference>
<accession>A0A4R3YS12</accession>
<dbReference type="AlphaFoldDB" id="A0A4R3YS12"/>
<dbReference type="Gene3D" id="1.10.10.60">
    <property type="entry name" value="Homeodomain-like"/>
    <property type="match status" value="2"/>
</dbReference>
<feature type="region of interest" description="Disordered" evidence="4">
    <location>
        <begin position="123"/>
        <end position="170"/>
    </location>
</feature>
<reference evidence="6 7" key="1">
    <citation type="submission" date="2019-03" db="EMBL/GenBank/DDBJ databases">
        <title>Genomic Encyclopedia of Type Strains, Phase IV (KMG-IV): sequencing the most valuable type-strain genomes for metagenomic binning, comparative biology and taxonomic classification.</title>
        <authorList>
            <person name="Goeker M."/>
        </authorList>
    </citation>
    <scope>NUCLEOTIDE SEQUENCE [LARGE SCALE GENOMIC DNA]</scope>
    <source>
        <strain evidence="6 7">DSM 19580</strain>
    </source>
</reference>
<dbReference type="GO" id="GO:0043565">
    <property type="term" value="F:sequence-specific DNA binding"/>
    <property type="evidence" value="ECO:0007669"/>
    <property type="project" value="InterPro"/>
</dbReference>
<evidence type="ECO:0000256" key="3">
    <source>
        <dbReference type="ARBA" id="ARBA00023163"/>
    </source>
</evidence>
<dbReference type="PANTHER" id="PTHR47504">
    <property type="entry name" value="RIGHT ORIGIN-BINDING PROTEIN"/>
    <property type="match status" value="1"/>
</dbReference>
<feature type="compositionally biased region" description="Polar residues" evidence="4">
    <location>
        <begin position="159"/>
        <end position="170"/>
    </location>
</feature>
<dbReference type="GO" id="GO:0003700">
    <property type="term" value="F:DNA-binding transcription factor activity"/>
    <property type="evidence" value="ECO:0007669"/>
    <property type="project" value="InterPro"/>
</dbReference>
<comment type="caution">
    <text evidence="6">The sequence shown here is derived from an EMBL/GenBank/DDBJ whole genome shotgun (WGS) entry which is preliminary data.</text>
</comment>
<dbReference type="RefSeq" id="WP_165911717.1">
    <property type="nucleotide sequence ID" value="NZ_SMCR01000006.1"/>
</dbReference>
<evidence type="ECO:0000313" key="6">
    <source>
        <dbReference type="EMBL" id="TCV95152.1"/>
    </source>
</evidence>
<evidence type="ECO:0000256" key="4">
    <source>
        <dbReference type="SAM" id="MobiDB-lite"/>
    </source>
</evidence>
<dbReference type="InterPro" id="IPR009057">
    <property type="entry name" value="Homeodomain-like_sf"/>
</dbReference>
<name>A0A4R3YS12_9GAMM</name>
<dbReference type="InterPro" id="IPR020449">
    <property type="entry name" value="Tscrpt_reg_AraC-type_HTH"/>
</dbReference>
<dbReference type="PRINTS" id="PR00032">
    <property type="entry name" value="HTHARAC"/>
</dbReference>
<dbReference type="EMBL" id="SMCR01000006">
    <property type="protein sequence ID" value="TCV95152.1"/>
    <property type="molecule type" value="Genomic_DNA"/>
</dbReference>
<feature type="compositionally biased region" description="Basic and acidic residues" evidence="4">
    <location>
        <begin position="143"/>
        <end position="153"/>
    </location>
</feature>
<feature type="domain" description="HTH araC/xylS-type" evidence="5">
    <location>
        <begin position="8"/>
        <end position="106"/>
    </location>
</feature>
<keyword evidence="7" id="KW-1185">Reference proteome</keyword>
<keyword evidence="1" id="KW-0805">Transcription regulation</keyword>
<evidence type="ECO:0000256" key="1">
    <source>
        <dbReference type="ARBA" id="ARBA00023015"/>
    </source>
</evidence>
<keyword evidence="2 6" id="KW-0238">DNA-binding</keyword>
<organism evidence="6 7">
    <name type="scientific">Biostraticola tofi</name>
    <dbReference type="NCBI Taxonomy" id="466109"/>
    <lineage>
        <taxon>Bacteria</taxon>
        <taxon>Pseudomonadati</taxon>
        <taxon>Pseudomonadota</taxon>
        <taxon>Gammaproteobacteria</taxon>
        <taxon>Enterobacterales</taxon>
        <taxon>Bruguierivoracaceae</taxon>
        <taxon>Biostraticola</taxon>
    </lineage>
</organism>
<gene>
    <name evidence="6" type="ORF">EDC52_10683</name>
</gene>
<dbReference type="Pfam" id="PF12833">
    <property type="entry name" value="HTH_18"/>
    <property type="match status" value="1"/>
</dbReference>
<sequence length="170" mass="19752">MYYQNVVNDMLKWIEANLEETLNLQVISVKTGFSKWYLQRLFKRITGYSLGSYMRKRRLSMAAVRLMETREPILTIAFKYQFDSQSSFNRAFKRHFHITPSEYRLSSRPPANGLQWAISLPQTGAWPDSDADCQPASSPNADRQPRYRPDAAHRAGLQPSRSQQRNPHAE</sequence>
<dbReference type="InterPro" id="IPR018060">
    <property type="entry name" value="HTH_AraC"/>
</dbReference>
<dbReference type="SMART" id="SM00342">
    <property type="entry name" value="HTH_ARAC"/>
    <property type="match status" value="1"/>
</dbReference>
<protein>
    <submittedName>
        <fullName evidence="6">AraC-like DNA-binding protein</fullName>
    </submittedName>
</protein>
<proteinExistence type="predicted"/>
<evidence type="ECO:0000313" key="7">
    <source>
        <dbReference type="Proteomes" id="UP000295719"/>
    </source>
</evidence>
<dbReference type="PROSITE" id="PS01124">
    <property type="entry name" value="HTH_ARAC_FAMILY_2"/>
    <property type="match status" value="1"/>
</dbReference>
<dbReference type="PANTHER" id="PTHR47504:SF5">
    <property type="entry name" value="RIGHT ORIGIN-BINDING PROTEIN"/>
    <property type="match status" value="1"/>
</dbReference>